<keyword evidence="2" id="KW-0371">Homeobox</keyword>
<comment type="caution">
    <text evidence="2">The sequence shown here is derived from an EMBL/GenBank/DDBJ whole genome shotgun (WGS) entry which is preliminary data.</text>
</comment>
<reference evidence="2" key="1">
    <citation type="submission" date="2020-03" db="EMBL/GenBank/DDBJ databases">
        <title>Studies in the Genomics of Life Span.</title>
        <authorList>
            <person name="Glass D."/>
        </authorList>
    </citation>
    <scope>NUCLEOTIDE SEQUENCE</scope>
    <source>
        <strain evidence="2">LTLLF</strain>
        <tissue evidence="2">Muscle</tissue>
    </source>
</reference>
<sequence length="147" mass="15457">MTSLPCSLPGREASNVVFPDLAPAPSVVAAYPLGLSPETAASPDLSYSQPYGHLLPYSYPEPATPGDAYLPSQQLSAGRRGLNPSTRQLSTLRSLKQVMVPSLRFPPGPATFQSSAETLGSRLLLTAQKKTSVFASIGKPVTKTQGT</sequence>
<dbReference type="Proteomes" id="UP000710432">
    <property type="component" value="Unassembled WGS sequence"/>
</dbReference>
<evidence type="ECO:0000256" key="1">
    <source>
        <dbReference type="SAM" id="MobiDB-lite"/>
    </source>
</evidence>
<proteinExistence type="predicted"/>
<dbReference type="AlphaFoldDB" id="A0A8J6KK78"/>
<name>A0A8J6KK78_MICOH</name>
<organism evidence="2 3">
    <name type="scientific">Microtus ochrogaster</name>
    <name type="common">Prairie vole</name>
    <dbReference type="NCBI Taxonomy" id="79684"/>
    <lineage>
        <taxon>Eukaryota</taxon>
        <taxon>Metazoa</taxon>
        <taxon>Chordata</taxon>
        <taxon>Craniata</taxon>
        <taxon>Vertebrata</taxon>
        <taxon>Euteleostomi</taxon>
        <taxon>Mammalia</taxon>
        <taxon>Eutheria</taxon>
        <taxon>Euarchontoglires</taxon>
        <taxon>Glires</taxon>
        <taxon>Rodentia</taxon>
        <taxon>Myomorpha</taxon>
        <taxon>Muroidea</taxon>
        <taxon>Cricetidae</taxon>
        <taxon>Arvicolinae</taxon>
        <taxon>Microtus</taxon>
    </lineage>
</organism>
<keyword evidence="2" id="KW-0238">DNA-binding</keyword>
<evidence type="ECO:0000313" key="2">
    <source>
        <dbReference type="EMBL" id="KAH0501115.1"/>
    </source>
</evidence>
<accession>A0A8J6KK78</accession>
<feature type="region of interest" description="Disordered" evidence="1">
    <location>
        <begin position="62"/>
        <end position="85"/>
    </location>
</feature>
<protein>
    <submittedName>
        <fullName evidence="2">Homeobox protein DLX-4</fullName>
    </submittedName>
</protein>
<dbReference type="GO" id="GO:0003677">
    <property type="term" value="F:DNA binding"/>
    <property type="evidence" value="ECO:0007669"/>
    <property type="project" value="UniProtKB-KW"/>
</dbReference>
<evidence type="ECO:0000313" key="3">
    <source>
        <dbReference type="Proteomes" id="UP000710432"/>
    </source>
</evidence>
<gene>
    <name evidence="2" type="ORF">LTLLF_198040</name>
</gene>
<dbReference type="EMBL" id="JAATJU010026900">
    <property type="protein sequence ID" value="KAH0501115.1"/>
    <property type="molecule type" value="Genomic_DNA"/>
</dbReference>